<dbReference type="InterPro" id="IPR051906">
    <property type="entry name" value="TolC-like"/>
</dbReference>
<feature type="coiled-coil region" evidence="8">
    <location>
        <begin position="295"/>
        <end position="354"/>
    </location>
</feature>
<dbReference type="GO" id="GO:0015562">
    <property type="term" value="F:efflux transmembrane transporter activity"/>
    <property type="evidence" value="ECO:0007669"/>
    <property type="project" value="InterPro"/>
</dbReference>
<comment type="subcellular location">
    <subcellularLocation>
        <location evidence="1">Cell outer membrane</location>
    </subcellularLocation>
</comment>
<dbReference type="Gene3D" id="1.20.1600.10">
    <property type="entry name" value="Outer membrane efflux proteins (OEP)"/>
    <property type="match status" value="1"/>
</dbReference>
<comment type="caution">
    <text evidence="9">The sequence shown here is derived from an EMBL/GenBank/DDBJ whole genome shotgun (WGS) entry which is preliminary data.</text>
</comment>
<keyword evidence="7" id="KW-0998">Cell outer membrane</keyword>
<dbReference type="Proteomes" id="UP000265715">
    <property type="component" value="Unassembled WGS sequence"/>
</dbReference>
<keyword evidence="6" id="KW-0472">Membrane</keyword>
<evidence type="ECO:0000256" key="6">
    <source>
        <dbReference type="ARBA" id="ARBA00023136"/>
    </source>
</evidence>
<evidence type="ECO:0000256" key="5">
    <source>
        <dbReference type="ARBA" id="ARBA00022692"/>
    </source>
</evidence>
<evidence type="ECO:0000256" key="1">
    <source>
        <dbReference type="ARBA" id="ARBA00004442"/>
    </source>
</evidence>
<dbReference type="InterPro" id="IPR003423">
    <property type="entry name" value="OMP_efflux"/>
</dbReference>
<keyword evidence="10" id="KW-1185">Reference proteome</keyword>
<sequence>MKRLWYSALVLLGGPVLAFGPLDALAYQSPELAPARKALEAARLRAGATALGLGANLAYERTNDDGGYKAGLGWQWNFTARLEAEQAVARAEREVRRVAREGQKNALLAHAAAWQARLRLAAAQGRLEAARERGAEAERKAALGAIPALQREDAALALRQAELNLRQAQNALRAAQAGALRYGLRGEAEPATLRFALPAATPEQTVAYREAHSALELARARVEEGWRRLWPEASLGASYNGKDALFQSGLSWTAGGPGANVAVGTPLSVPPGTPEEWKFSLSLKLELSPQAWAAVAGGEAELEGAALRLRQAREEMALRLEHAREEAAVALEGLELARERLALAERQAANAEARLKAGIGTALERLEAQSGRAEAEAAVAQAWQAYVVAVAAYLDLLDTPSSAWTPQP</sequence>
<evidence type="ECO:0000256" key="2">
    <source>
        <dbReference type="ARBA" id="ARBA00007613"/>
    </source>
</evidence>
<evidence type="ECO:0000256" key="8">
    <source>
        <dbReference type="SAM" id="Coils"/>
    </source>
</evidence>
<dbReference type="RefSeq" id="WP_119315099.1">
    <property type="nucleotide sequence ID" value="NZ_QXDL01000075.1"/>
</dbReference>
<dbReference type="PANTHER" id="PTHR30026:SF20">
    <property type="entry name" value="OUTER MEMBRANE PROTEIN TOLC"/>
    <property type="match status" value="1"/>
</dbReference>
<gene>
    <name evidence="9" type="ORF">Mterra_02003</name>
</gene>
<protein>
    <submittedName>
        <fullName evidence="9">Type I secretion outer membrane protein, TolC family</fullName>
    </submittedName>
</protein>
<dbReference type="AlphaFoldDB" id="A0A399EMT5"/>
<dbReference type="PANTHER" id="PTHR30026">
    <property type="entry name" value="OUTER MEMBRANE PROTEIN TOLC"/>
    <property type="match status" value="1"/>
</dbReference>
<evidence type="ECO:0000313" key="10">
    <source>
        <dbReference type="Proteomes" id="UP000265715"/>
    </source>
</evidence>
<dbReference type="GO" id="GO:1990281">
    <property type="term" value="C:efflux pump complex"/>
    <property type="evidence" value="ECO:0007669"/>
    <property type="project" value="TreeGrafter"/>
</dbReference>
<feature type="coiled-coil region" evidence="8">
    <location>
        <begin position="81"/>
        <end position="178"/>
    </location>
</feature>
<proteinExistence type="inferred from homology"/>
<evidence type="ECO:0000256" key="7">
    <source>
        <dbReference type="ARBA" id="ARBA00023237"/>
    </source>
</evidence>
<evidence type="ECO:0000256" key="3">
    <source>
        <dbReference type="ARBA" id="ARBA00022448"/>
    </source>
</evidence>
<accession>A0A399EMT5</accession>
<evidence type="ECO:0000256" key="4">
    <source>
        <dbReference type="ARBA" id="ARBA00022452"/>
    </source>
</evidence>
<evidence type="ECO:0000313" key="9">
    <source>
        <dbReference type="EMBL" id="RIH84359.1"/>
    </source>
</evidence>
<dbReference type="OrthoDB" id="9822357at2"/>
<keyword evidence="8" id="KW-0175">Coiled coil</keyword>
<dbReference type="GO" id="GO:0009279">
    <property type="term" value="C:cell outer membrane"/>
    <property type="evidence" value="ECO:0007669"/>
    <property type="project" value="UniProtKB-SubCell"/>
</dbReference>
<organism evidence="9 10">
    <name type="scientific">Calidithermus terrae</name>
    <dbReference type="NCBI Taxonomy" id="1408545"/>
    <lineage>
        <taxon>Bacteria</taxon>
        <taxon>Thermotogati</taxon>
        <taxon>Deinococcota</taxon>
        <taxon>Deinococci</taxon>
        <taxon>Thermales</taxon>
        <taxon>Thermaceae</taxon>
        <taxon>Calidithermus</taxon>
    </lineage>
</organism>
<reference evidence="9 10" key="1">
    <citation type="submission" date="2018-08" db="EMBL/GenBank/DDBJ databases">
        <title>Meiothermus terrae DSM 26712 genome sequencing project.</title>
        <authorList>
            <person name="Da Costa M.S."/>
            <person name="Albuquerque L."/>
            <person name="Raposo P."/>
            <person name="Froufe H.J.C."/>
            <person name="Barroso C.S."/>
            <person name="Egas C."/>
        </authorList>
    </citation>
    <scope>NUCLEOTIDE SEQUENCE [LARGE SCALE GENOMIC DNA]</scope>
    <source>
        <strain evidence="9 10">DSM 26712</strain>
    </source>
</reference>
<name>A0A399EMT5_9DEIN</name>
<dbReference type="Pfam" id="PF02321">
    <property type="entry name" value="OEP"/>
    <property type="match status" value="1"/>
</dbReference>
<keyword evidence="5" id="KW-0812">Transmembrane</keyword>
<dbReference type="EMBL" id="QXDL01000075">
    <property type="protein sequence ID" value="RIH84359.1"/>
    <property type="molecule type" value="Genomic_DNA"/>
</dbReference>
<dbReference type="GO" id="GO:0015288">
    <property type="term" value="F:porin activity"/>
    <property type="evidence" value="ECO:0007669"/>
    <property type="project" value="TreeGrafter"/>
</dbReference>
<comment type="similarity">
    <text evidence="2">Belongs to the outer membrane factor (OMF) (TC 1.B.17) family.</text>
</comment>
<keyword evidence="3" id="KW-0813">Transport</keyword>
<keyword evidence="4" id="KW-1134">Transmembrane beta strand</keyword>
<dbReference type="SUPFAM" id="SSF56954">
    <property type="entry name" value="Outer membrane efflux proteins (OEP)"/>
    <property type="match status" value="1"/>
</dbReference>